<feature type="transmembrane region" description="Helical" evidence="1">
    <location>
        <begin position="363"/>
        <end position="384"/>
    </location>
</feature>
<keyword evidence="1" id="KW-0812">Transmembrane</keyword>
<feature type="transmembrane region" description="Helical" evidence="1">
    <location>
        <begin position="57"/>
        <end position="78"/>
    </location>
</feature>
<feature type="transmembrane region" description="Helical" evidence="1">
    <location>
        <begin position="134"/>
        <end position="151"/>
    </location>
</feature>
<feature type="transmembrane region" description="Helical" evidence="1">
    <location>
        <begin position="12"/>
        <end position="32"/>
    </location>
</feature>
<comment type="caution">
    <text evidence="2">The sequence shown here is derived from an EMBL/GenBank/DDBJ whole genome shotgun (WGS) entry which is preliminary data.</text>
</comment>
<keyword evidence="1" id="KW-1133">Transmembrane helix</keyword>
<feature type="transmembrane region" description="Helical" evidence="1">
    <location>
        <begin position="205"/>
        <end position="229"/>
    </location>
</feature>
<protein>
    <recommendedName>
        <fullName evidence="4">Glycosyltransferase RgtA/B/C/D-like domain-containing protein</fullName>
    </recommendedName>
</protein>
<dbReference type="EMBL" id="BEHT01000022">
    <property type="protein sequence ID" value="GBC99160.1"/>
    <property type="molecule type" value="Genomic_DNA"/>
</dbReference>
<dbReference type="AlphaFoldDB" id="A0A2H5XDA6"/>
<organism evidence="2 3">
    <name type="scientific">Candidatus Fervidibacter japonicus</name>
    <dbReference type="NCBI Taxonomy" id="2035412"/>
    <lineage>
        <taxon>Bacteria</taxon>
        <taxon>Candidatus Fervidibacterota</taxon>
        <taxon>Candidatus Fervidibacter</taxon>
    </lineage>
</organism>
<feature type="transmembrane region" description="Helical" evidence="1">
    <location>
        <begin position="158"/>
        <end position="174"/>
    </location>
</feature>
<evidence type="ECO:0000313" key="2">
    <source>
        <dbReference type="EMBL" id="GBC99160.1"/>
    </source>
</evidence>
<feature type="transmembrane region" description="Helical" evidence="1">
    <location>
        <begin position="278"/>
        <end position="297"/>
    </location>
</feature>
<evidence type="ECO:0000256" key="1">
    <source>
        <dbReference type="SAM" id="Phobius"/>
    </source>
</evidence>
<feature type="transmembrane region" description="Helical" evidence="1">
    <location>
        <begin position="333"/>
        <end position="351"/>
    </location>
</feature>
<feature type="transmembrane region" description="Helical" evidence="1">
    <location>
        <begin position="180"/>
        <end position="198"/>
    </location>
</feature>
<sequence length="514" mass="56412">MICHLNGQWRVWFLCGVALFIAAMGLYSLRVVNLQDESWFLWITYRAREGDLPYRDFFLGVLPLPLMLTVLATHLCGVHLFAIRVVNAFAFAVTVMLACFVFARLTGRDKPSAPLCLANLLMAMPPPSAPYEPIAYAFVMGSLAAVIEALTTPNQRQVGKWFLVAGACAGGAFLCKHNLGAYALAAVLCVAAVLPAALPMRLAIGGGAVAAFCLCVAPVLVYIVLIGTWRECVDYVFANKVNYLRYSKVPLTKNFTDMIVWATELVTRPSHESVRHVLQLQVAWLPLLALVSVSFLLFKPTPHPIGRRLAFALSLFVGLAVLALYPHAGRSHILHATPFYLLGTGYASLSWAQSRRWKGWQRVSTTVTRLLTLLLIGTLGFLLLRVEGGVLRPIALPHFEGMLVRAKDLPSIIHDVHALRAHKGRGDRVFLLLQQAGFFYLTTGLKNPTPFDIPSPTAVGLQGEDHLIAAVKGRRIVAVFMDSDGVGLKRLATTVRAVMRPCCRLNYGTLYVAP</sequence>
<name>A0A2H5XDA6_9BACT</name>
<proteinExistence type="predicted"/>
<gene>
    <name evidence="2" type="ORF">HRbin17_01681</name>
</gene>
<accession>A0A2H5XDA6</accession>
<evidence type="ECO:0000313" key="3">
    <source>
        <dbReference type="Proteomes" id="UP000236173"/>
    </source>
</evidence>
<feature type="transmembrane region" description="Helical" evidence="1">
    <location>
        <begin position="309"/>
        <end position="327"/>
    </location>
</feature>
<dbReference type="Proteomes" id="UP000236173">
    <property type="component" value="Unassembled WGS sequence"/>
</dbReference>
<keyword evidence="1" id="KW-0472">Membrane</keyword>
<feature type="transmembrane region" description="Helical" evidence="1">
    <location>
        <begin position="85"/>
        <end position="105"/>
    </location>
</feature>
<evidence type="ECO:0008006" key="4">
    <source>
        <dbReference type="Google" id="ProtNLM"/>
    </source>
</evidence>
<reference evidence="3" key="1">
    <citation type="submission" date="2017-09" db="EMBL/GenBank/DDBJ databases">
        <title>Metaegenomics of thermophilic ammonia-oxidizing enrichment culture.</title>
        <authorList>
            <person name="Kato S."/>
            <person name="Suzuki K."/>
        </authorList>
    </citation>
    <scope>NUCLEOTIDE SEQUENCE [LARGE SCALE GENOMIC DNA]</scope>
</reference>